<dbReference type="GeneID" id="5884548"/>
<protein>
    <submittedName>
        <fullName evidence="2">Uncharacterized protein</fullName>
    </submittedName>
</protein>
<dbReference type="RefSeq" id="XP_001739412.1">
    <property type="nucleotide sequence ID" value="XM_001739360.1"/>
</dbReference>
<dbReference type="KEGG" id="edi:EDI_090080"/>
<gene>
    <name evidence="2" type="ORF">EDI_090080</name>
</gene>
<feature type="coiled-coil region" evidence="1">
    <location>
        <begin position="11"/>
        <end position="69"/>
    </location>
</feature>
<evidence type="ECO:0000256" key="1">
    <source>
        <dbReference type="SAM" id="Coils"/>
    </source>
</evidence>
<feature type="non-terminal residue" evidence="2">
    <location>
        <position position="322"/>
    </location>
</feature>
<sequence>MDKTTLNKRELEVWQEQLFQLKSTIEKKEMELERREQLIKERESFLTKREEELHRKENELQEINELQDNTFPMHTTLTEDINNKQNTTPPFKTNTIPPQINIIEHQDESSQVVPPLIDMSFFSAGLKPQRYQNNIQQNDMMFTSTPINRDAQQTHSNPYMPQQFYQPHSLQYQQQYQQNNSQFDVYNSFNQQLNVSSPQQQMMTQSNQIVPPQTFVQPIVPSKQTIAKQSIQFPQQQENKQSDFEIQRNIPIPDNVKINEFEFEEMTLPLSTSQYNELSEQEIQQIEQEMEKEKKDNELLKQELQQEVLQSTPIMSKENCLS</sequence>
<dbReference type="Proteomes" id="UP000008076">
    <property type="component" value="Unassembled WGS sequence"/>
</dbReference>
<accession>B0EMN8</accession>
<evidence type="ECO:0000313" key="3">
    <source>
        <dbReference type="Proteomes" id="UP000008076"/>
    </source>
</evidence>
<dbReference type="AlphaFoldDB" id="B0EMN8"/>
<name>B0EMN8_ENTDS</name>
<evidence type="ECO:0000313" key="2">
    <source>
        <dbReference type="EMBL" id="EDR24208.1"/>
    </source>
</evidence>
<dbReference type="EMBL" id="DS550014">
    <property type="protein sequence ID" value="EDR24208.1"/>
    <property type="molecule type" value="Genomic_DNA"/>
</dbReference>
<keyword evidence="3" id="KW-1185">Reference proteome</keyword>
<reference evidence="3" key="1">
    <citation type="submission" date="2007-12" db="EMBL/GenBank/DDBJ databases">
        <title>Annotation of Entamoeba dispar SAW760.</title>
        <authorList>
            <person name="Lorenzi H."/>
            <person name="Inman J."/>
            <person name="Schobel S."/>
            <person name="Amedeo P."/>
            <person name="Caler E."/>
        </authorList>
    </citation>
    <scope>NUCLEOTIDE SEQUENCE [LARGE SCALE GENOMIC DNA]</scope>
    <source>
        <strain evidence="3">ATCC PRA-260 / SAW760</strain>
    </source>
</reference>
<organism evidence="3">
    <name type="scientific">Entamoeba dispar (strain ATCC PRA-260 / SAW760)</name>
    <dbReference type="NCBI Taxonomy" id="370354"/>
    <lineage>
        <taxon>Eukaryota</taxon>
        <taxon>Amoebozoa</taxon>
        <taxon>Evosea</taxon>
        <taxon>Archamoebae</taxon>
        <taxon>Mastigamoebida</taxon>
        <taxon>Entamoebidae</taxon>
        <taxon>Entamoeba</taxon>
    </lineage>
</organism>
<keyword evidence="1" id="KW-0175">Coiled coil</keyword>
<dbReference type="VEuPathDB" id="AmoebaDB:EDI_090080"/>
<feature type="coiled-coil region" evidence="1">
    <location>
        <begin position="276"/>
        <end position="310"/>
    </location>
</feature>
<proteinExistence type="predicted"/>